<protein>
    <submittedName>
        <fullName evidence="2">Acyl-CoA synthetase family member 4</fullName>
    </submittedName>
</protein>
<accession>A0A2Z7BG82</accession>
<organism evidence="2 3">
    <name type="scientific">Dorcoceras hygrometricum</name>
    <dbReference type="NCBI Taxonomy" id="472368"/>
    <lineage>
        <taxon>Eukaryota</taxon>
        <taxon>Viridiplantae</taxon>
        <taxon>Streptophyta</taxon>
        <taxon>Embryophyta</taxon>
        <taxon>Tracheophyta</taxon>
        <taxon>Spermatophyta</taxon>
        <taxon>Magnoliopsida</taxon>
        <taxon>eudicotyledons</taxon>
        <taxon>Gunneridae</taxon>
        <taxon>Pentapetalae</taxon>
        <taxon>asterids</taxon>
        <taxon>lamiids</taxon>
        <taxon>Lamiales</taxon>
        <taxon>Gesneriaceae</taxon>
        <taxon>Didymocarpoideae</taxon>
        <taxon>Trichosporeae</taxon>
        <taxon>Loxocarpinae</taxon>
        <taxon>Dorcoceras</taxon>
    </lineage>
</organism>
<reference evidence="2 3" key="1">
    <citation type="journal article" date="2015" name="Proc. Natl. Acad. Sci. U.S.A.">
        <title>The resurrection genome of Boea hygrometrica: A blueprint for survival of dehydration.</title>
        <authorList>
            <person name="Xiao L."/>
            <person name="Yang G."/>
            <person name="Zhang L."/>
            <person name="Yang X."/>
            <person name="Zhao S."/>
            <person name="Ji Z."/>
            <person name="Zhou Q."/>
            <person name="Hu M."/>
            <person name="Wang Y."/>
            <person name="Chen M."/>
            <person name="Xu Y."/>
            <person name="Jin H."/>
            <person name="Xiao X."/>
            <person name="Hu G."/>
            <person name="Bao F."/>
            <person name="Hu Y."/>
            <person name="Wan P."/>
            <person name="Li L."/>
            <person name="Deng X."/>
            <person name="Kuang T."/>
            <person name="Xiang C."/>
            <person name="Zhu J.K."/>
            <person name="Oliver M.J."/>
            <person name="He Y."/>
        </authorList>
    </citation>
    <scope>NUCLEOTIDE SEQUENCE [LARGE SCALE GENOMIC DNA]</scope>
    <source>
        <strain evidence="3">cv. XS01</strain>
    </source>
</reference>
<feature type="region of interest" description="Disordered" evidence="1">
    <location>
        <begin position="151"/>
        <end position="172"/>
    </location>
</feature>
<evidence type="ECO:0000313" key="3">
    <source>
        <dbReference type="Proteomes" id="UP000250235"/>
    </source>
</evidence>
<gene>
    <name evidence="2" type="ORF">F511_30741</name>
</gene>
<evidence type="ECO:0000313" key="2">
    <source>
        <dbReference type="EMBL" id="KZV30966.1"/>
    </source>
</evidence>
<feature type="region of interest" description="Disordered" evidence="1">
    <location>
        <begin position="212"/>
        <end position="232"/>
    </location>
</feature>
<sequence>MSSGEDRIQFRGYRISIHRRRKKSDQDLKVSPNQIMLSKDNLAYGPVQKGNQIRAGWSFVNRLIQSITGSTKCIQARELIIAEFRSDSKAGASQIRSRKISLAVKKSDSNVPTLFFVQNALQVNFGSVLGLPNGEILKLAKIFAHITRAGDAKKRESSSSGRQGKVAAGVERKIRGKQAKQIRSELKRRNQIGVDSDRSFVERTSCSRLWKQNRSEQRQLREELSPHEQILA</sequence>
<dbReference type="AlphaFoldDB" id="A0A2Z7BG82"/>
<keyword evidence="3" id="KW-1185">Reference proteome</keyword>
<dbReference type="EMBL" id="KV007767">
    <property type="protein sequence ID" value="KZV30966.1"/>
    <property type="molecule type" value="Genomic_DNA"/>
</dbReference>
<proteinExistence type="predicted"/>
<evidence type="ECO:0000256" key="1">
    <source>
        <dbReference type="SAM" id="MobiDB-lite"/>
    </source>
</evidence>
<dbReference type="Proteomes" id="UP000250235">
    <property type="component" value="Unassembled WGS sequence"/>
</dbReference>
<feature type="compositionally biased region" description="Basic and acidic residues" evidence="1">
    <location>
        <begin position="213"/>
        <end position="226"/>
    </location>
</feature>
<name>A0A2Z7BG82_9LAMI</name>